<dbReference type="SUPFAM" id="SSF52058">
    <property type="entry name" value="L domain-like"/>
    <property type="match status" value="1"/>
</dbReference>
<evidence type="ECO:0000313" key="11">
    <source>
        <dbReference type="Proteomes" id="UP000050792"/>
    </source>
</evidence>
<dbReference type="SUPFAM" id="SSF52540">
    <property type="entry name" value="P-loop containing nucleoside triphosphate hydrolases"/>
    <property type="match status" value="2"/>
</dbReference>
<dbReference type="InterPro" id="IPR008271">
    <property type="entry name" value="Ser/Thr_kinase_AS"/>
</dbReference>
<feature type="compositionally biased region" description="Basic and acidic residues" evidence="8">
    <location>
        <begin position="233"/>
        <end position="245"/>
    </location>
</feature>
<evidence type="ECO:0008006" key="13">
    <source>
        <dbReference type="Google" id="ProtNLM"/>
    </source>
</evidence>
<dbReference type="SMART" id="SM00369">
    <property type="entry name" value="LRR_TYP"/>
    <property type="match status" value="5"/>
</dbReference>
<evidence type="ECO:0000259" key="10">
    <source>
        <dbReference type="PROSITE" id="PS51424"/>
    </source>
</evidence>
<evidence type="ECO:0000259" key="9">
    <source>
        <dbReference type="PROSITE" id="PS50011"/>
    </source>
</evidence>
<dbReference type="GO" id="GO:0004674">
    <property type="term" value="F:protein serine/threonine kinase activity"/>
    <property type="evidence" value="ECO:0007669"/>
    <property type="project" value="TreeGrafter"/>
</dbReference>
<comment type="similarity">
    <text evidence="2">Belongs to the protein kinase superfamily. TKL Ser/Thr protein kinase family.</text>
</comment>
<dbReference type="GO" id="GO:0005737">
    <property type="term" value="C:cytoplasm"/>
    <property type="evidence" value="ECO:0007669"/>
    <property type="project" value="UniProtKB-ARBA"/>
</dbReference>
<evidence type="ECO:0000313" key="12">
    <source>
        <dbReference type="WBParaSite" id="SRDH1_85410.1"/>
    </source>
</evidence>
<dbReference type="InterPro" id="IPR032675">
    <property type="entry name" value="LRR_dom_sf"/>
</dbReference>
<dbReference type="SUPFAM" id="SSF56112">
    <property type="entry name" value="Protein kinase-like (PK-like)"/>
    <property type="match status" value="1"/>
</dbReference>
<feature type="domain" description="Protein kinase" evidence="9">
    <location>
        <begin position="2900"/>
        <end position="3377"/>
    </location>
</feature>
<feature type="region of interest" description="Disordered" evidence="8">
    <location>
        <begin position="185"/>
        <end position="204"/>
    </location>
</feature>
<dbReference type="PANTHER" id="PTHR44329">
    <property type="entry name" value="SERINE/THREONINE-PROTEIN KINASE TNNI3K-RELATED"/>
    <property type="match status" value="1"/>
</dbReference>
<dbReference type="SUPFAM" id="SSF48403">
    <property type="entry name" value="Ankyrin repeat"/>
    <property type="match status" value="1"/>
</dbReference>
<dbReference type="InterPro" id="IPR020859">
    <property type="entry name" value="ROC"/>
</dbReference>
<organism evidence="11 12">
    <name type="scientific">Schistosoma rodhaini</name>
    <dbReference type="NCBI Taxonomy" id="6188"/>
    <lineage>
        <taxon>Eukaryota</taxon>
        <taxon>Metazoa</taxon>
        <taxon>Spiralia</taxon>
        <taxon>Lophotrochozoa</taxon>
        <taxon>Platyhelminthes</taxon>
        <taxon>Trematoda</taxon>
        <taxon>Digenea</taxon>
        <taxon>Strigeidida</taxon>
        <taxon>Schistosomatoidea</taxon>
        <taxon>Schistosomatidae</taxon>
        <taxon>Schistosoma</taxon>
    </lineage>
</organism>
<feature type="compositionally biased region" description="Polar residues" evidence="8">
    <location>
        <begin position="1562"/>
        <end position="1571"/>
    </location>
</feature>
<feature type="region of interest" description="Disordered" evidence="8">
    <location>
        <begin position="2033"/>
        <end position="2057"/>
    </location>
</feature>
<dbReference type="PROSITE" id="PS00107">
    <property type="entry name" value="PROTEIN_KINASE_ATP"/>
    <property type="match status" value="1"/>
</dbReference>
<feature type="region of interest" description="Disordered" evidence="8">
    <location>
        <begin position="1562"/>
        <end position="1595"/>
    </location>
</feature>
<dbReference type="InterPro" id="IPR017441">
    <property type="entry name" value="Protein_kinase_ATP_BS"/>
</dbReference>
<dbReference type="WBParaSite" id="SRDH1_85410.1">
    <property type="protein sequence ID" value="SRDH1_85410.1"/>
    <property type="gene ID" value="SRDH1_85410"/>
</dbReference>
<dbReference type="Gene3D" id="1.10.510.10">
    <property type="entry name" value="Transferase(Phosphotransferase) domain 1"/>
    <property type="match status" value="1"/>
</dbReference>
<dbReference type="PANTHER" id="PTHR44329:SF214">
    <property type="entry name" value="PROTEIN KINASE DOMAIN-CONTAINING PROTEIN"/>
    <property type="match status" value="1"/>
</dbReference>
<evidence type="ECO:0000256" key="8">
    <source>
        <dbReference type="SAM" id="MobiDB-lite"/>
    </source>
</evidence>
<keyword evidence="4" id="KW-0677">Repeat</keyword>
<dbReference type="GO" id="GO:0009966">
    <property type="term" value="P:regulation of signal transduction"/>
    <property type="evidence" value="ECO:0007669"/>
    <property type="project" value="UniProtKB-ARBA"/>
</dbReference>
<dbReference type="PROSITE" id="PS51450">
    <property type="entry name" value="LRR"/>
    <property type="match status" value="2"/>
</dbReference>
<dbReference type="PROSITE" id="PS00108">
    <property type="entry name" value="PROTEIN_KINASE_ST"/>
    <property type="match status" value="1"/>
</dbReference>
<accession>A0AA85G9Z4</accession>
<dbReference type="InterPro" id="IPR011009">
    <property type="entry name" value="Kinase-like_dom_sf"/>
</dbReference>
<keyword evidence="3" id="KW-0433">Leucine-rich repeat</keyword>
<protein>
    <recommendedName>
        <fullName evidence="13">Non-specific serine/threonine protein kinase</fullName>
    </recommendedName>
</protein>
<evidence type="ECO:0000256" key="4">
    <source>
        <dbReference type="ARBA" id="ARBA00022737"/>
    </source>
</evidence>
<feature type="compositionally biased region" description="Polar residues" evidence="8">
    <location>
        <begin position="2033"/>
        <end position="2042"/>
    </location>
</feature>
<dbReference type="InterPro" id="IPR051681">
    <property type="entry name" value="Ser/Thr_Kinases-Pseudokinases"/>
</dbReference>
<evidence type="ECO:0000256" key="6">
    <source>
        <dbReference type="ARBA" id="ARBA00022840"/>
    </source>
</evidence>
<dbReference type="InterPro" id="IPR003591">
    <property type="entry name" value="Leu-rich_rpt_typical-subtyp"/>
</dbReference>
<dbReference type="PROSITE" id="PS50011">
    <property type="entry name" value="PROTEIN_KINASE_DOM"/>
    <property type="match status" value="1"/>
</dbReference>
<dbReference type="InterPro" id="IPR000719">
    <property type="entry name" value="Prot_kinase_dom"/>
</dbReference>
<dbReference type="Pfam" id="PF00069">
    <property type="entry name" value="Pkinase"/>
    <property type="match status" value="1"/>
</dbReference>
<reference evidence="12" key="2">
    <citation type="submission" date="2023-11" db="UniProtKB">
        <authorList>
            <consortium name="WormBaseParasite"/>
        </authorList>
    </citation>
    <scope>IDENTIFICATION</scope>
</reference>
<dbReference type="InterPro" id="IPR027417">
    <property type="entry name" value="P-loop_NTPase"/>
</dbReference>
<keyword evidence="11" id="KW-1185">Reference proteome</keyword>
<dbReference type="InterPro" id="IPR002110">
    <property type="entry name" value="Ankyrin_rpt"/>
</dbReference>
<dbReference type="InterPro" id="IPR036770">
    <property type="entry name" value="Ankyrin_rpt-contain_sf"/>
</dbReference>
<evidence type="ECO:0000256" key="1">
    <source>
        <dbReference type="ARBA" id="ARBA00001946"/>
    </source>
</evidence>
<dbReference type="SMART" id="SM00364">
    <property type="entry name" value="LRR_BAC"/>
    <property type="match status" value="5"/>
</dbReference>
<evidence type="ECO:0000256" key="2">
    <source>
        <dbReference type="ARBA" id="ARBA00005843"/>
    </source>
</evidence>
<dbReference type="PROSITE" id="PS51424">
    <property type="entry name" value="ROC"/>
    <property type="match status" value="1"/>
</dbReference>
<dbReference type="GO" id="GO:0005525">
    <property type="term" value="F:GTP binding"/>
    <property type="evidence" value="ECO:0007669"/>
    <property type="project" value="UniProtKB-KW"/>
</dbReference>
<keyword evidence="5 7" id="KW-0547">Nucleotide-binding</keyword>
<feature type="binding site" evidence="7">
    <location>
        <position position="2926"/>
    </location>
    <ligand>
        <name>ATP</name>
        <dbReference type="ChEBI" id="CHEBI:30616"/>
    </ligand>
</feature>
<proteinExistence type="inferred from homology"/>
<evidence type="ECO:0000256" key="7">
    <source>
        <dbReference type="PROSITE-ProRule" id="PRU10141"/>
    </source>
</evidence>
<feature type="domain" description="Roc" evidence="10">
    <location>
        <begin position="1527"/>
        <end position="1813"/>
    </location>
</feature>
<keyword evidence="6 7" id="KW-0067">ATP-binding</keyword>
<evidence type="ECO:0000256" key="5">
    <source>
        <dbReference type="ARBA" id="ARBA00022741"/>
    </source>
</evidence>
<reference evidence="11" key="1">
    <citation type="submission" date="2022-06" db="EMBL/GenBank/DDBJ databases">
        <authorList>
            <person name="Berger JAMES D."/>
            <person name="Berger JAMES D."/>
        </authorList>
    </citation>
    <scope>NUCLEOTIDE SEQUENCE [LARGE SCALE GENOMIC DNA]</scope>
</reference>
<feature type="region of interest" description="Disordered" evidence="8">
    <location>
        <begin position="232"/>
        <end position="254"/>
    </location>
</feature>
<dbReference type="SMART" id="SM00248">
    <property type="entry name" value="ANK"/>
    <property type="match status" value="9"/>
</dbReference>
<dbReference type="InterPro" id="IPR001611">
    <property type="entry name" value="Leu-rich_rpt"/>
</dbReference>
<dbReference type="Proteomes" id="UP000050792">
    <property type="component" value="Unassembled WGS sequence"/>
</dbReference>
<name>A0AA85G9Z4_9TREM</name>
<evidence type="ECO:0000256" key="3">
    <source>
        <dbReference type="ARBA" id="ARBA00022614"/>
    </source>
</evidence>
<dbReference type="Gene3D" id="1.25.40.20">
    <property type="entry name" value="Ankyrin repeat-containing domain"/>
    <property type="match status" value="1"/>
</dbReference>
<dbReference type="Gene3D" id="3.40.50.300">
    <property type="entry name" value="P-loop containing nucleotide triphosphate hydrolases"/>
    <property type="match status" value="1"/>
</dbReference>
<dbReference type="Gene3D" id="3.80.10.10">
    <property type="entry name" value="Ribonuclease Inhibitor"/>
    <property type="match status" value="1"/>
</dbReference>
<comment type="cofactor">
    <cofactor evidence="1">
        <name>Mg(2+)</name>
        <dbReference type="ChEBI" id="CHEBI:18420"/>
    </cofactor>
</comment>
<dbReference type="SMART" id="SM00220">
    <property type="entry name" value="S_TKc"/>
    <property type="match status" value="1"/>
</dbReference>
<dbReference type="GO" id="GO:0005524">
    <property type="term" value="F:ATP binding"/>
    <property type="evidence" value="ECO:0007669"/>
    <property type="project" value="UniProtKB-UniRule"/>
</dbReference>
<sequence>MNADIVKENDSEILTKVLSGSLSNSEIYQLLYSAVVDKHYSFLQCLLKHSRLDFYEPFEADGFRLPILHHAVRLGDFNAFKLLLEYGLNPLVCTGICQQNDTEFICEDIIQFAFRFTSNPNNQKSILLLFQTFLHKLITNLVEACRRGDDKSIEQLLTSSSSGSLRIHCTVKRFASRQFHLVVNSSNSSHDSSTDHVNDSTKPIHQPLTSLISNRLKSFKFNRRLSWITGSNRDNEKMEKKEKQEGQQQQDRPQTMLESLSLKEILRWSSDGISESYNLQSMNNDLWEWARSQVKSLLVICVQNNYIRCLNKLLQVGFEVIPVNSSLSSTFSATEESVELLNHNQEINHDSKFNDGLRILVEDISSIGKQQLWIESVCSNQESAIHTAVRLNREEAVKSIIQWEPYSLAVTCHSNNDLSIGILPIHIACALNRLNCLQLILTMNTSTLYLNNDHYNIENIESKLDSNHCNLFSCRINKSPGLYKHYYCIDQLDSYNMTGFLLAVIHGHVDIVRQLLKYTVKAKKLMNSTTTELNNFNIDINLDHFYQHHSTVPDNNTSTINTTDKFTCSNQLNVLGNQHSSLTDTYIDHTVYYDVCPIDIYRKISACWYFFTSIDNNNSTSLNYNRRSSIIINPRCHQSLDDHAICGYFNALQLSVMTGNIDTVSILVDYLSQEVNTFCTSCMHGQCYIPQDNSTLSTLSLSNPTCYSSHLTDEIVSSNLNSTNLQSIITTPLGLTCCLAETDENKAIEIASILLNIGAVDLNNQLFVYMMKKSFYKFAGLLFIHEILLKSTEINKPIEKDSTVIIRHLNLSNMKSLQSSIISNSFWYLNSIIPQWIKLLEDLSKFNYVSSLKSSSSSMSTSVKQESTMNENNDNRELYKYISQLFLSLLRPTFTMNFFNNISNQLITRITMSNCGLKTLPWCLFNCVKNLKELDLSKNHIRNLPTQLPNVPMAYRSCQFVSTCWTSSLIYLDLSENYLDYLPSWLFVNMYEYEQGIISSSCKGKLNNNVIDSHPLRRCYSETSINTTTSSLYHTTVMNDSFAPNLLHLLLSKNQLRVLPSEIWTGSLWCKLESLDLSWNKITYLPMPNLLKVQFEHSRQMYKQSLYMKTQCLKATDKINYCTLFPNSTEGVTFNFNSESVSYLPTDQLITTITNHYQPVENYITSNINNYNDNLFERKLVDCLYQYEQHTSHLTHLWLHHNCLKTLQLTHSISSINNYSTRIHSSKLLHQISLAQICPNLLYLDASYNSIENFFDLFLCPESIIYIDLSYNHMKIPDEHHHHHDYDSQSSSPLAYCQFETFSKSFSMNRCLSEKNRSNSTSYSLRNWNLNTFSMYNYYSKLEHLNLRGNQFHIFPYCCYTNTLIDKLNQTKRFNEFQLIKSLSFGIQSSYEVNLASSYLMSTEKEILLLFSKLKSLDLGENPYLKCICPSLLHSMNLQYLSLDCCITLCELPGDLFRLPNLQSILLNKTPFIKHLATLIDPTLKVNQVVGIQGNNNNDNDINDYPNLNEKIYTRRILSCLKSVTDQSYPYTRFRVMVVGPSGVGKTTLVRLLQASKTEKSSYQTNFNGNPFETDVHTSSSSSLRSNETDNIPDHLLPSVQITNLTISRHNNSKPNESINANVSSGITNNNTDTNRNFCEALSFSIWDLEKSVNTTISSVNTTANNNDNFESSMSDMSSELVFPSEVIINTQLGIHCQLTIYLVLWNTVDGVLGLNRITPWLMKIKSINPNCPIILIGTYLSNISSINKKTKNIKSHFNLMKNIIHNRFYKNSDLNAYGLPYIYNYMFINLSNINDNKYERIQKKISKLITLLYNAAYHFNITNRTADIMLPNISIIPSLSQSFLQLSIPKLYHLADSITQQLTIEIFNNQLIPIIEVNRFIFELNKCLSNLLPHPIRVCFSSNNNNNNGSAPVDLLSTSSLSSSSSPSSASSSSLYVTSCIHGFYTYADIKSILLFLNHIGTILYFSHHKLLKNYVFLSPQWLLNTLLKLMMNIHNKQLSDMFKNCHTLKRTKWMNTDNVQRRNCDDFMRSSSDISQLQDQVNDDDDKDSNHSKHIPNIVDNNNSFYWKRNSALIDSSYLTDLIKYSMRTRKIVNDNTSHIHMNNLHDIPLEEIFLGLFKQFGLMVSIITNDDLKCQHSDSSKMRKHKNQLLLLPSLLAARCFQPGRLHSYLQPAVIRYEENYPSVKQGSYLRSQSLGVSTYRPRYTVHRMQSKLRPVNNVNTVESCNNTNKNNNEETNHPRLSRFLSWHVQTSVSKEIVRLYAVTYVPFGFWTELYTRLLNDISLNEICGRIYNLSKLPSELFQQLLCNNDNFKNGFQYNCSSGSCNEHGHVDNCHTFMNTSSQCSLKPEWTVWKRGMRLSLGHGQIGLARLQQLTRANCALLRSQSFKQSFLNLANNRQSPSLRAFVSSCSPRSSSFSSTRNTNELISKLLPQSYYHEEWDEPCAIVGEEVMKQNKKSIIMNQNISNREKDFISFNLQLNNDFVYRSGVVETIKHSYEGRCLRLMHWVVQDDQKKEEFQSFSTTMKTMTTESSTLATTACQEQTVMTASDFRIRCNHGYLTDQEHDTFQNSCLIEIYLPNLNIYWEYKQTDKYPTVNSNQAQNQLEVINSLRNHSQLRQNNLSPDPQAIAELLTKLVSHIDTLLEDWYPDLGVKLNQSNEGIYLVERIIPCCACLATPNRYLNNFSRQSLSFSTDNHLQNMMKNFSSSGVNNQFKEMDKNRNGNKYCLNQFSLHNKKLSKSVQFLNHTDNQLKSSYLNSSILSITNDLFTSDSNNNNTITEKYLAHHNMSTSSKWSWPFKWNRYKRAHSADPLKITNDSKNENGNQNKLTDPSTAYTSFVYGISVSEYIHWYVMKKSNKILQPGGLYCPIHSSIQLWAPDLQFKDIPSTLFISTDRVHLLEFLGRGAFGSIFKGSINNSLPIKQQQTGRLSNKIPLKTTNQFNNNHTKEFIREVAVKLCSPIHPNLNSSSSNCNPMFNSVDCERINLSSSKEKCSTSNLSDALFLYRQEQRRWLHNPIEACLTAYQEIRAELNILLPITRNSLYSDQYSFSSSSSLLLLYHKSKHTNRLCNSYSIQEKRSNQSCFNKCLQKNKLKDSNSNDKANNISNNNLLICYGIIYPNPIGFLIPLIPLGNLSDYFTSLLTSYQDLLKTTVNTLEISSVTTNCMNELFINHPLHPITMMLIINQVAKGLAYLHSLSIVHRDVKSENILIWSIPPPSTMMTMMASSSLASNDQNPSKVHIVLTDYGVSRFMSVRDDDEGDNGCRGYVGTPGYMAPEILDYIGEQTYTSKVDIYAMGILLCEMIQLEQPYKKLSSSFYRLAQQVISGVRPDIPQHFIKRCPITLINLMTYCWASDSNRRPSAEQIVHLTNSYQLSTSLLSLSNESIINDCNDDNMKKEKKSNSLSIHYQNNCFSHIQSVHSIDFLKVVTCAVIDNNYNLWLGGYNPIHESFILNNNNDTQSIKLGLLIIIPLDSFSTKSSLLLASWPKIHVLKQYFKSFITQYNLYIKLSDWPIHLCLLNMNVDEEMEKRCKNSDISPQLITCLTYFGELKIYGLNNQHSLKYVCLSKIQLSQCCSTVNRISTSTTNDNNNLFQEINMILSCIKYDYNQHVMNDQDYNSSLSPPLSSSSSATAATTLSNRCIHFILCLSFPKICITKVNIHSSLMLKFDRLIFIDIDQPVHSGIILPEICGSNVWLSQTGGKLVCYAWNDSKCEIHSSSSSSSSSPSLPSSYLKFHSSWFVPSLFNSESSLVTHFLIGSSKLISNRPEPLVEDVDASKHVCVWTYLEPDGKLDCWSAFSQTLLRSINLIQQLDNDMFTENLSTFVGSVNAMEWLNSSSSILLLTTHGYLIHINLMNTNVCGISTTVSLSKTPMTTTNDTTVLRATSTTTTAAAQTSSSSISPSSQSFCQLFHYYGSFSNKDFSLITPLTSSISQKKMTNFPKRIITISKGYLDPLNWINHSFSSSSSSRSFTDSTSFQSDFIKLTMSTNKNHSNMIECLNQEKFYLAKLFSDQFLFP</sequence>